<sequence length="432" mass="48249">MKGLLILGLLPITPLVFGQITVSVSNVEPLPLKSASVVTSADELFRQSCPEEVTNSNPYTPNLLLSSYSEFEESGKKVFRGNVYPSSDSFVRGAIVAWAQHQSLVLRPDVIWFEILAQLNFYMTEHAEEIRHLFVNFQGKKEIVVKETSWTNVIAAFATEIQKRVKTNWLLGWVAPGFSTSTRNDNMTATVLMMGLMQHYFEFTGAVICGIPSVTLLGTKLDWVQLYKKLDRLADFGAEPAQFAHNLKPILSRFVQTWDEPNSPAVKSFWNQIVRANKVFLCGAGPTEFDISGWITGFMHWREDGTLVAPNGTRPQPDDVRFDGVAYTRVDIDHIPVGYAKAPLKMLDYPNRGKDTQAYVLAGNIGIKRTISNPTGKGAKPQVLAEPMNSWFLYGPVDANFTTGPEYGNFSEVKSTATSLRDWCPAAYARRY</sequence>
<organism evidence="2 3">
    <name type="scientific">Metarhizium robertsii</name>
    <dbReference type="NCBI Taxonomy" id="568076"/>
    <lineage>
        <taxon>Eukaryota</taxon>
        <taxon>Fungi</taxon>
        <taxon>Dikarya</taxon>
        <taxon>Ascomycota</taxon>
        <taxon>Pezizomycotina</taxon>
        <taxon>Sordariomycetes</taxon>
        <taxon>Hypocreomycetidae</taxon>
        <taxon>Hypocreales</taxon>
        <taxon>Clavicipitaceae</taxon>
        <taxon>Metarhizium</taxon>
    </lineage>
</organism>
<dbReference type="InterPro" id="IPR025533">
    <property type="entry name" value="DUF4419"/>
</dbReference>
<dbReference type="PANTHER" id="PTHR31252">
    <property type="entry name" value="DUF4419 DOMAIN-CONTAINING PROTEIN"/>
    <property type="match status" value="1"/>
</dbReference>
<dbReference type="OrthoDB" id="9978173at2759"/>
<dbReference type="HOGENOM" id="CLU_037155_3_0_1"/>
<protein>
    <submittedName>
        <fullName evidence="2">DUF4419 domain protein</fullName>
    </submittedName>
</protein>
<keyword evidence="1" id="KW-0732">Signal</keyword>
<evidence type="ECO:0000313" key="2">
    <source>
        <dbReference type="EMBL" id="EXU98580.1"/>
    </source>
</evidence>
<name>A0A014NBH0_9HYPO</name>
<dbReference type="AlphaFoldDB" id="A0A014NBH0"/>
<gene>
    <name evidence="2" type="ORF">X797_008294</name>
</gene>
<dbReference type="eggNOG" id="ENOG502RPX4">
    <property type="taxonomic scope" value="Eukaryota"/>
</dbReference>
<dbReference type="Proteomes" id="UP000030151">
    <property type="component" value="Unassembled WGS sequence"/>
</dbReference>
<reference evidence="2 3" key="1">
    <citation type="submission" date="2014-02" db="EMBL/GenBank/DDBJ databases">
        <title>The genome sequence of the entomopathogenic fungus Metarhizium robertsii ARSEF 2575.</title>
        <authorList>
            <person name="Giuliano Garisto Donzelli B."/>
            <person name="Roe B.A."/>
            <person name="Macmil S.L."/>
            <person name="Krasnoff S.B."/>
            <person name="Gibson D.M."/>
        </authorList>
    </citation>
    <scope>NUCLEOTIDE SEQUENCE [LARGE SCALE GENOMIC DNA]</scope>
    <source>
        <strain evidence="2 3">ARSEF 2575</strain>
    </source>
</reference>
<evidence type="ECO:0000313" key="3">
    <source>
        <dbReference type="Proteomes" id="UP000030151"/>
    </source>
</evidence>
<comment type="caution">
    <text evidence="2">The sequence shown here is derived from an EMBL/GenBank/DDBJ whole genome shotgun (WGS) entry which is preliminary data.</text>
</comment>
<dbReference type="PANTHER" id="PTHR31252:SF11">
    <property type="entry name" value="DUF4419 DOMAIN-CONTAINING PROTEIN"/>
    <property type="match status" value="1"/>
</dbReference>
<proteinExistence type="predicted"/>
<feature type="chain" id="PRO_5001472763" evidence="1">
    <location>
        <begin position="19"/>
        <end position="432"/>
    </location>
</feature>
<dbReference type="EMBL" id="JELW01000025">
    <property type="protein sequence ID" value="EXU98580.1"/>
    <property type="molecule type" value="Genomic_DNA"/>
</dbReference>
<dbReference type="Pfam" id="PF14388">
    <property type="entry name" value="DUF4419"/>
    <property type="match status" value="1"/>
</dbReference>
<accession>A0A014NBH0</accession>
<evidence type="ECO:0000256" key="1">
    <source>
        <dbReference type="SAM" id="SignalP"/>
    </source>
</evidence>
<feature type="signal peptide" evidence="1">
    <location>
        <begin position="1"/>
        <end position="18"/>
    </location>
</feature>